<sequence>MKWSRYNLSLNREGGGCTRVSEPVKGTRQTRRSPAYSHHDEIANIQIRNEAWNADAPLT</sequence>
<accession>A0ABQ5PL46</accession>
<evidence type="ECO:0000256" key="1">
    <source>
        <dbReference type="SAM" id="MobiDB-lite"/>
    </source>
</evidence>
<keyword evidence="3" id="KW-1185">Reference proteome</keyword>
<evidence type="ECO:0000313" key="2">
    <source>
        <dbReference type="EMBL" id="GLH44290.1"/>
    </source>
</evidence>
<gene>
    <name evidence="2" type="ORF">RS3R1_33780</name>
</gene>
<reference evidence="2" key="1">
    <citation type="journal article" date="2021" name="Sci. Rep.">
        <title>An efficient direct screening system for microorganisms that activate plant immune responses based on plant-microbe interactions using cultured plant cells.</title>
        <authorList>
            <person name="Kurokawa M."/>
            <person name="Nakano M."/>
            <person name="Kitahata N."/>
            <person name="Kuchitsu K."/>
            <person name="Furuya T."/>
        </authorList>
    </citation>
    <scope>NUCLEOTIDE SEQUENCE</scope>
    <source>
        <strain evidence="2">RS3R-1</strain>
    </source>
</reference>
<dbReference type="EMBL" id="BSCQ01000042">
    <property type="protein sequence ID" value="GLH44290.1"/>
    <property type="molecule type" value="Genomic_DNA"/>
</dbReference>
<feature type="region of interest" description="Disordered" evidence="1">
    <location>
        <begin position="13"/>
        <end position="36"/>
    </location>
</feature>
<dbReference type="Proteomes" id="UP001145022">
    <property type="component" value="Unassembled WGS sequence"/>
</dbReference>
<proteinExistence type="predicted"/>
<protein>
    <submittedName>
        <fullName evidence="2">Uncharacterized protein</fullName>
    </submittedName>
</protein>
<comment type="caution">
    <text evidence="2">The sequence shown here is derived from an EMBL/GenBank/DDBJ whole genome shotgun (WGS) entry which is preliminary data.</text>
</comment>
<reference evidence="2" key="3">
    <citation type="journal article" date="2023" name="J. Biotechnol.">
        <title>Draft Genome Sequences of Endophytic Pseudomonas Strains, Isolated from the Interior of Brassicaceae Plants.</title>
        <authorList>
            <person name="Kaneko H."/>
            <person name="Furuya T."/>
        </authorList>
    </citation>
    <scope>NUCLEOTIDE SEQUENCE</scope>
    <source>
        <strain evidence="2">RS3R-1</strain>
    </source>
</reference>
<name>A0ABQ5PL46_9PSED</name>
<reference evidence="2" key="2">
    <citation type="submission" date="2022-11" db="EMBL/GenBank/DDBJ databases">
        <title>Draft genome sequencing of Pseudomonas atacamensis RS3R1.</title>
        <authorList>
            <person name="Furuya T."/>
            <person name="Kaneko H."/>
        </authorList>
    </citation>
    <scope>NUCLEOTIDE SEQUENCE</scope>
    <source>
        <strain evidence="2">RS3R-1</strain>
    </source>
</reference>
<evidence type="ECO:0000313" key="3">
    <source>
        <dbReference type="Proteomes" id="UP001145022"/>
    </source>
</evidence>
<organism evidence="2 3">
    <name type="scientific">Pseudomonas atacamensis</name>
    <dbReference type="NCBI Taxonomy" id="2565368"/>
    <lineage>
        <taxon>Bacteria</taxon>
        <taxon>Pseudomonadati</taxon>
        <taxon>Pseudomonadota</taxon>
        <taxon>Gammaproteobacteria</taxon>
        <taxon>Pseudomonadales</taxon>
        <taxon>Pseudomonadaceae</taxon>
        <taxon>Pseudomonas</taxon>
    </lineage>
</organism>